<evidence type="ECO:0000313" key="10">
    <source>
        <dbReference type="EMBL" id="QTH62774.1"/>
    </source>
</evidence>
<comment type="subcellular location">
    <subcellularLocation>
        <location evidence="1">Cell membrane</location>
        <topology evidence="1">Multi-pass membrane protein</topology>
    </subcellularLocation>
</comment>
<dbReference type="NCBIfam" id="TIGR00688">
    <property type="entry name" value="rarD"/>
    <property type="match status" value="1"/>
</dbReference>
<evidence type="ECO:0000256" key="2">
    <source>
        <dbReference type="ARBA" id="ARBA00007362"/>
    </source>
</evidence>
<evidence type="ECO:0000313" key="11">
    <source>
        <dbReference type="Proteomes" id="UP000682739"/>
    </source>
</evidence>
<dbReference type="Proteomes" id="UP000682739">
    <property type="component" value="Chromosome"/>
</dbReference>
<dbReference type="RefSeq" id="WP_208830259.1">
    <property type="nucleotide sequence ID" value="NZ_CP072110.1"/>
</dbReference>
<dbReference type="EMBL" id="CP072110">
    <property type="protein sequence ID" value="QTH62774.1"/>
    <property type="molecule type" value="Genomic_DNA"/>
</dbReference>
<comment type="similarity">
    <text evidence="2">Belongs to the EamA transporter family.</text>
</comment>
<name>A0A975HJ27_9GAMM</name>
<keyword evidence="3" id="KW-0813">Transport</keyword>
<feature type="transmembrane region" description="Helical" evidence="8">
    <location>
        <begin position="149"/>
        <end position="166"/>
    </location>
</feature>
<dbReference type="Pfam" id="PF00892">
    <property type="entry name" value="EamA"/>
    <property type="match status" value="1"/>
</dbReference>
<feature type="transmembrane region" description="Helical" evidence="8">
    <location>
        <begin position="267"/>
        <end position="285"/>
    </location>
</feature>
<dbReference type="GO" id="GO:0005886">
    <property type="term" value="C:plasma membrane"/>
    <property type="evidence" value="ECO:0007669"/>
    <property type="project" value="UniProtKB-SubCell"/>
</dbReference>
<feature type="transmembrane region" description="Helical" evidence="8">
    <location>
        <begin position="9"/>
        <end position="26"/>
    </location>
</feature>
<accession>A0A975HJ27</accession>
<feature type="transmembrane region" description="Helical" evidence="8">
    <location>
        <begin position="241"/>
        <end position="261"/>
    </location>
</feature>
<keyword evidence="4" id="KW-1003">Cell membrane</keyword>
<feature type="transmembrane region" description="Helical" evidence="8">
    <location>
        <begin position="71"/>
        <end position="91"/>
    </location>
</feature>
<feature type="domain" description="EamA" evidence="9">
    <location>
        <begin position="8"/>
        <end position="141"/>
    </location>
</feature>
<protein>
    <submittedName>
        <fullName evidence="10">EamA family transporter RarD</fullName>
    </submittedName>
</protein>
<dbReference type="PANTHER" id="PTHR22911:SF137">
    <property type="entry name" value="SOLUTE CARRIER FAMILY 35 MEMBER G2-RELATED"/>
    <property type="match status" value="1"/>
</dbReference>
<dbReference type="AlphaFoldDB" id="A0A975HJ27"/>
<organism evidence="10 11">
    <name type="scientific">Psychrosphaera ytuae</name>
    <dbReference type="NCBI Taxonomy" id="2820710"/>
    <lineage>
        <taxon>Bacteria</taxon>
        <taxon>Pseudomonadati</taxon>
        <taxon>Pseudomonadota</taxon>
        <taxon>Gammaproteobacteria</taxon>
        <taxon>Alteromonadales</taxon>
        <taxon>Pseudoalteromonadaceae</taxon>
        <taxon>Psychrosphaera</taxon>
    </lineage>
</organism>
<dbReference type="InterPro" id="IPR000620">
    <property type="entry name" value="EamA_dom"/>
</dbReference>
<evidence type="ECO:0000256" key="8">
    <source>
        <dbReference type="SAM" id="Phobius"/>
    </source>
</evidence>
<feature type="transmembrane region" description="Helical" evidence="8">
    <location>
        <begin position="103"/>
        <end position="120"/>
    </location>
</feature>
<dbReference type="SUPFAM" id="SSF103481">
    <property type="entry name" value="Multidrug resistance efflux transporter EmrE"/>
    <property type="match status" value="2"/>
</dbReference>
<keyword evidence="6 8" id="KW-1133">Transmembrane helix</keyword>
<keyword evidence="5 8" id="KW-0812">Transmembrane</keyword>
<dbReference type="KEGG" id="psym:J1N51_08280"/>
<dbReference type="InterPro" id="IPR037185">
    <property type="entry name" value="EmrE-like"/>
</dbReference>
<feature type="transmembrane region" description="Helical" evidence="8">
    <location>
        <begin position="127"/>
        <end position="143"/>
    </location>
</feature>
<evidence type="ECO:0000256" key="6">
    <source>
        <dbReference type="ARBA" id="ARBA00022989"/>
    </source>
</evidence>
<evidence type="ECO:0000256" key="7">
    <source>
        <dbReference type="ARBA" id="ARBA00023136"/>
    </source>
</evidence>
<feature type="transmembrane region" description="Helical" evidence="8">
    <location>
        <begin position="38"/>
        <end position="59"/>
    </location>
</feature>
<evidence type="ECO:0000256" key="1">
    <source>
        <dbReference type="ARBA" id="ARBA00004651"/>
    </source>
</evidence>
<proteinExistence type="inferred from homology"/>
<evidence type="ECO:0000256" key="4">
    <source>
        <dbReference type="ARBA" id="ARBA00022475"/>
    </source>
</evidence>
<evidence type="ECO:0000256" key="5">
    <source>
        <dbReference type="ARBA" id="ARBA00022692"/>
    </source>
</evidence>
<dbReference type="PANTHER" id="PTHR22911">
    <property type="entry name" value="ACYL-MALONYL CONDENSING ENZYME-RELATED"/>
    <property type="match status" value="1"/>
</dbReference>
<keyword evidence="11" id="KW-1185">Reference proteome</keyword>
<feature type="transmembrane region" description="Helical" evidence="8">
    <location>
        <begin position="178"/>
        <end position="197"/>
    </location>
</feature>
<reference evidence="10" key="1">
    <citation type="submission" date="2021-03" db="EMBL/GenBank/DDBJ databases">
        <title>Description of Psychrosphaera ytuae sp. nov. isolated from deep sea sediment of South China Sea.</title>
        <authorList>
            <person name="Zhang J."/>
            <person name="Xu X.-D."/>
        </authorList>
    </citation>
    <scope>NUCLEOTIDE SEQUENCE</scope>
    <source>
        <strain evidence="10">MTZ26</strain>
    </source>
</reference>
<feature type="transmembrane region" description="Helical" evidence="8">
    <location>
        <begin position="209"/>
        <end position="229"/>
    </location>
</feature>
<gene>
    <name evidence="10" type="primary">rarD</name>
    <name evidence="10" type="ORF">J1N51_08280</name>
</gene>
<dbReference type="InterPro" id="IPR004626">
    <property type="entry name" value="RarD"/>
</dbReference>
<sequence>MNDQAKQGVIYAMLAYTMWGIAPIFFKQLQFMPSLEILAHRIIWSALLLVVIIGLRNNLHKVKAIFASRRQLSILFISASLLGFNWWLFIWAINNDHILDASLGYYINPLLNIALGMVFLKERLSKLQYVAVALAVTGVAIQLVTFGSFPYIALSLAVSFAIYGLIRKTVSVDAMPGLLIESLVMIVPAFVYWFVFASSSATNLLDNTWTINALIVGAGLVTTAPLLCFVEAARRLNYSTLGFFQYIGPSLMFILAVFVYGEEFGQDRWVTFGFIWAALVVYSYASYRNIQKSKTSV</sequence>
<keyword evidence="7 8" id="KW-0472">Membrane</keyword>
<evidence type="ECO:0000256" key="3">
    <source>
        <dbReference type="ARBA" id="ARBA00022448"/>
    </source>
</evidence>
<evidence type="ECO:0000259" key="9">
    <source>
        <dbReference type="Pfam" id="PF00892"/>
    </source>
</evidence>